<protein>
    <recommendedName>
        <fullName evidence="3">Glycosyltransferase family 52</fullName>
    </recommendedName>
</protein>
<evidence type="ECO:0008006" key="3">
    <source>
        <dbReference type="Google" id="ProtNLM"/>
    </source>
</evidence>
<evidence type="ECO:0000313" key="1">
    <source>
        <dbReference type="EMBL" id="SFK59254.1"/>
    </source>
</evidence>
<evidence type="ECO:0000313" key="2">
    <source>
        <dbReference type="Proteomes" id="UP000243374"/>
    </source>
</evidence>
<proteinExistence type="predicted"/>
<dbReference type="Proteomes" id="UP000243374">
    <property type="component" value="Unassembled WGS sequence"/>
</dbReference>
<dbReference type="EMBL" id="FOSF01000128">
    <property type="protein sequence ID" value="SFK59254.1"/>
    <property type="molecule type" value="Genomic_DNA"/>
</dbReference>
<dbReference type="Pfam" id="PF07388">
    <property type="entry name" value="A-2_8-polyST"/>
    <property type="match status" value="1"/>
</dbReference>
<dbReference type="AlphaFoldDB" id="A0A662ZDI0"/>
<reference evidence="1 2" key="1">
    <citation type="submission" date="2016-10" db="EMBL/GenBank/DDBJ databases">
        <authorList>
            <person name="Varghese N."/>
            <person name="Submissions S."/>
        </authorList>
    </citation>
    <scope>NUCLEOTIDE SEQUENCE [LARGE SCALE GENOMIC DNA]</scope>
    <source>
        <strain evidence="1 2">22B</strain>
    </source>
</reference>
<accession>A0A662ZDI0</accession>
<dbReference type="InterPro" id="IPR010866">
    <property type="entry name" value="A-2_8-polyST"/>
</dbReference>
<dbReference type="OrthoDB" id="9429715at2"/>
<name>A0A662ZDI0_9GAMM</name>
<keyword evidence="2" id="KW-1185">Reference proteome</keyword>
<organism evidence="1 2">
    <name type="scientific">Succinivibrio dextrinosolvens</name>
    <dbReference type="NCBI Taxonomy" id="83771"/>
    <lineage>
        <taxon>Bacteria</taxon>
        <taxon>Pseudomonadati</taxon>
        <taxon>Pseudomonadota</taxon>
        <taxon>Gammaproteobacteria</taxon>
        <taxon>Aeromonadales</taxon>
        <taxon>Succinivibrionaceae</taxon>
        <taxon>Succinivibrio</taxon>
    </lineage>
</organism>
<sequence length="358" mass="41538">MKKAIILCNTYYQILVALQLKIKFYRDECVIILISDHSKNTLDLTKKIKELKIFTDVLFIANKSRYVGGNRSFTCKISNLLFEIISKKQLPDNLIKNVDDFLFFNLDLYTHSLFATLVNTNPNIKCIRFEEGILSYNFPLSRRKSSILLDFLRKFFLRKPILIDRLNDFYCFFPELYEGKLRAHKIPKIDTKELKPIIDKLFDIDLSVYKYKYIFFTSVYDFDVPKPIGEFEVLKKIRDLVGNDNLLVKVHPRDRRNIYSKEGFHLDPNTSVPWEAILICAKITSCIFLSVNSSCLFSSKIINNSAGVSAFVYPLCNVDNDPTAIVTVKNIQYLLKNTVSNNWGKISVVEKIEDVLTL</sequence>
<gene>
    <name evidence="1" type="ORF">SAMN04487865_11282</name>
</gene>
<dbReference type="RefSeq" id="WP_143075481.1">
    <property type="nucleotide sequence ID" value="NZ_CP047056.1"/>
</dbReference>